<dbReference type="EMBL" id="MCRI01000037">
    <property type="protein sequence ID" value="ODN65845.1"/>
    <property type="molecule type" value="Genomic_DNA"/>
</dbReference>
<dbReference type="HAMAP" id="MF_00601">
    <property type="entry name" value="EutC"/>
    <property type="match status" value="1"/>
</dbReference>
<evidence type="ECO:0000256" key="1">
    <source>
        <dbReference type="ARBA" id="ARBA00022628"/>
    </source>
</evidence>
<proteinExistence type="inferred from homology"/>
<comment type="caution">
    <text evidence="6">The sequence shown here is derived from an EMBL/GenBank/DDBJ whole genome shotgun (WGS) entry which is preliminary data.</text>
</comment>
<evidence type="ECO:0000256" key="2">
    <source>
        <dbReference type="ARBA" id="ARBA00023239"/>
    </source>
</evidence>
<gene>
    <name evidence="5 6" type="primary">eutC</name>
    <name evidence="6" type="ORF">A9E74_02411</name>
</gene>
<evidence type="ECO:0000313" key="7">
    <source>
        <dbReference type="Proteomes" id="UP000094379"/>
    </source>
</evidence>
<evidence type="ECO:0000313" key="6">
    <source>
        <dbReference type="EMBL" id="ODN65845.1"/>
    </source>
</evidence>
<dbReference type="InterPro" id="IPR042251">
    <property type="entry name" value="EutC_C"/>
</dbReference>
<dbReference type="GO" id="GO:0006520">
    <property type="term" value="P:amino acid metabolic process"/>
    <property type="evidence" value="ECO:0007669"/>
    <property type="project" value="InterPro"/>
</dbReference>
<evidence type="ECO:0000256" key="3">
    <source>
        <dbReference type="ARBA" id="ARBA00023285"/>
    </source>
</evidence>
<comment type="subcellular location">
    <subcellularLocation>
        <location evidence="5">Bacterial microcompartment</location>
    </subcellularLocation>
</comment>
<dbReference type="GO" id="GO:0031419">
    <property type="term" value="F:cobalamin binding"/>
    <property type="evidence" value="ECO:0007669"/>
    <property type="project" value="UniProtKB-UniRule"/>
</dbReference>
<keyword evidence="3 5" id="KW-0170">Cobalt</keyword>
<comment type="subunit">
    <text evidence="5">The basic unit is a heterodimer which dimerizes to form tetramers. The heterotetramers trimerize; 6 large subunits form a core ring with 6 small subunits projecting outwards.</text>
</comment>
<feature type="binding site" evidence="5">
    <location>
        <position position="203"/>
    </location>
    <ligand>
        <name>adenosylcob(III)alamin</name>
        <dbReference type="ChEBI" id="CHEBI:18408"/>
    </ligand>
</feature>
<dbReference type="PIRSF" id="PIRSF018982">
    <property type="entry name" value="EutC"/>
    <property type="match status" value="1"/>
</dbReference>
<comment type="pathway">
    <text evidence="5">Amine and polyamine degradation; ethanolamine degradation.</text>
</comment>
<dbReference type="Gene3D" id="1.10.30.40">
    <property type="entry name" value="Ethanolamine ammonia-lyase light chain (EutC), N-terminal domain"/>
    <property type="match status" value="1"/>
</dbReference>
<protein>
    <recommendedName>
        <fullName evidence="5">Ethanolamine ammonia-lyase small subunit</fullName>
        <shortName evidence="5">EAL small subunit</shortName>
        <ecNumber evidence="5">4.3.1.7</ecNumber>
    </recommendedName>
</protein>
<dbReference type="GO" id="GO:0031471">
    <property type="term" value="C:ethanolamine degradation polyhedral organelle"/>
    <property type="evidence" value="ECO:0007669"/>
    <property type="project" value="UniProtKB-UniRule"/>
</dbReference>
<keyword evidence="2 5" id="KW-0456">Lyase</keyword>
<dbReference type="EC" id="4.3.1.7" evidence="5"/>
<dbReference type="RefSeq" id="WP_084003072.1">
    <property type="nucleotide sequence ID" value="NZ_MCRI01000037.1"/>
</dbReference>
<dbReference type="NCBIfam" id="NF003971">
    <property type="entry name" value="PRK05465.1"/>
    <property type="match status" value="1"/>
</dbReference>
<feature type="binding site" evidence="5">
    <location>
        <position position="232"/>
    </location>
    <ligand>
        <name>adenosylcob(III)alamin</name>
        <dbReference type="ChEBI" id="CHEBI:18408"/>
    </ligand>
</feature>
<dbReference type="GO" id="GO:0008851">
    <property type="term" value="F:ethanolamine ammonia-lyase activity"/>
    <property type="evidence" value="ECO:0007669"/>
    <property type="project" value="UniProtKB-UniRule"/>
</dbReference>
<dbReference type="InterPro" id="IPR042255">
    <property type="entry name" value="EutC_N"/>
</dbReference>
<evidence type="ECO:0000256" key="5">
    <source>
        <dbReference type="HAMAP-Rule" id="MF_00601"/>
    </source>
</evidence>
<dbReference type="Gene3D" id="3.40.50.11240">
    <property type="entry name" value="Ethanolamine ammonia-lyase light chain (EutC)"/>
    <property type="match status" value="1"/>
</dbReference>
<keyword evidence="1 5" id="KW-0846">Cobalamin</keyword>
<evidence type="ECO:0000256" key="4">
    <source>
        <dbReference type="ARBA" id="ARBA00024446"/>
    </source>
</evidence>
<comment type="similarity">
    <text evidence="5">Belongs to the EutC family.</text>
</comment>
<comment type="catalytic activity">
    <reaction evidence="5">
        <text>ethanolamine = acetaldehyde + NH4(+)</text>
        <dbReference type="Rhea" id="RHEA:15313"/>
        <dbReference type="ChEBI" id="CHEBI:15343"/>
        <dbReference type="ChEBI" id="CHEBI:28938"/>
        <dbReference type="ChEBI" id="CHEBI:57603"/>
        <dbReference type="EC" id="4.3.1.7"/>
    </reaction>
</comment>
<keyword evidence="4 5" id="KW-1283">Bacterial microcompartment</keyword>
<dbReference type="UniPathway" id="UPA00560"/>
<sequence>MVEDAEMLIVDDSQADDSMVIHNPWRQLRQFTAARIGIGRAGVSTPTRETLEFQLAHAQARDAVHTELDIESLKQQLFQLQQDFPQINSQPPLVLNSRAIDRVTYLQRPDFGRQLDDSGFASLKPHYTKTPYDLALVIADGLSATAIHQNAVKFIASLLPLLLKEIPDFSLAPISLVNQGRVAIGDDIGEALNARAVLILIGERPGLSSPDSLGLYLTWSPKRGLTDDKRNCISNVRLAGLSYAAAAHKCFYLLSEARRLQCSGVAIKDRSTEKIIDSSAVQTSFLLDSKVDRKGVDGK</sequence>
<accession>A0A1E3GPH7</accession>
<reference evidence="6 7" key="1">
    <citation type="submission" date="2016-07" db="EMBL/GenBank/DDBJ databases">
        <title>Draft Genome Sequence of Methylophaga muralis Bur 1.</title>
        <authorList>
            <person name="Vasilenko O.V."/>
            <person name="Doronina N.V."/>
            <person name="Shmareva M.N."/>
            <person name="Tarlachkov S.V."/>
            <person name="Mustakhimov I."/>
            <person name="Trotsenko Y.A."/>
        </authorList>
    </citation>
    <scope>NUCLEOTIDE SEQUENCE [LARGE SCALE GENOMIC DNA]</scope>
    <source>
        <strain evidence="6 7">Bur 1</strain>
    </source>
</reference>
<feature type="binding site" evidence="5">
    <location>
        <position position="182"/>
    </location>
    <ligand>
        <name>adenosylcob(III)alamin</name>
        <dbReference type="ChEBI" id="CHEBI:18408"/>
    </ligand>
</feature>
<dbReference type="Proteomes" id="UP000094379">
    <property type="component" value="Unassembled WGS sequence"/>
</dbReference>
<comment type="function">
    <text evidence="5">Catalyzes the deamination of various vicinal amino-alcohols to oxo compounds. Allows this organism to utilize ethanolamine as the sole source of nitrogen and carbon in the presence of external vitamin B12.</text>
</comment>
<dbReference type="PATRIC" id="fig|291169.3.peg.2431"/>
<keyword evidence="7" id="KW-1185">Reference proteome</keyword>
<dbReference type="PANTHER" id="PTHR39330:SF1">
    <property type="entry name" value="ETHANOLAMINE AMMONIA-LYASE SMALL SUBUNIT"/>
    <property type="match status" value="1"/>
</dbReference>
<dbReference type="Pfam" id="PF05985">
    <property type="entry name" value="EutC"/>
    <property type="match status" value="1"/>
</dbReference>
<dbReference type="GO" id="GO:0009350">
    <property type="term" value="C:ethanolamine ammonia-lyase complex"/>
    <property type="evidence" value="ECO:0007669"/>
    <property type="project" value="UniProtKB-UniRule"/>
</dbReference>
<name>A0A1E3GPH7_9GAMM</name>
<comment type="cofactor">
    <cofactor evidence="5">
        <name>adenosylcob(III)alamin</name>
        <dbReference type="ChEBI" id="CHEBI:18408"/>
    </cofactor>
    <text evidence="5">Binds between the large and small subunits.</text>
</comment>
<dbReference type="InterPro" id="IPR009246">
    <property type="entry name" value="EutC"/>
</dbReference>
<dbReference type="GO" id="GO:0046336">
    <property type="term" value="P:ethanolamine catabolic process"/>
    <property type="evidence" value="ECO:0007669"/>
    <property type="project" value="UniProtKB-UniRule"/>
</dbReference>
<dbReference type="PANTHER" id="PTHR39330">
    <property type="entry name" value="ETHANOLAMINE AMMONIA-LYASE LIGHT CHAIN"/>
    <property type="match status" value="1"/>
</dbReference>
<organism evidence="6 7">
    <name type="scientific">Methylophaga muralis</name>
    <dbReference type="NCBI Taxonomy" id="291169"/>
    <lineage>
        <taxon>Bacteria</taxon>
        <taxon>Pseudomonadati</taxon>
        <taxon>Pseudomonadota</taxon>
        <taxon>Gammaproteobacteria</taxon>
        <taxon>Thiotrichales</taxon>
        <taxon>Piscirickettsiaceae</taxon>
        <taxon>Methylophaga</taxon>
    </lineage>
</organism>
<dbReference type="AlphaFoldDB" id="A0A1E3GPH7"/>
<dbReference type="STRING" id="291169.A9E74_02411"/>